<dbReference type="SUPFAM" id="SSF52047">
    <property type="entry name" value="RNI-like"/>
    <property type="match status" value="1"/>
</dbReference>
<dbReference type="PANTHER" id="PTHR38926:SF72">
    <property type="entry name" value="IM:7136021-RELATED"/>
    <property type="match status" value="1"/>
</dbReference>
<dbReference type="InterPro" id="IPR011990">
    <property type="entry name" value="TPR-like_helical_dom_sf"/>
</dbReference>
<dbReference type="Gene3D" id="3.80.10.10">
    <property type="entry name" value="Ribonuclease Inhibitor"/>
    <property type="match status" value="1"/>
</dbReference>
<dbReference type="RefSeq" id="XP_037218388.1">
    <property type="nucleotide sequence ID" value="XM_037365146.1"/>
</dbReference>
<dbReference type="InterPro" id="IPR032675">
    <property type="entry name" value="LRR_dom_sf"/>
</dbReference>
<reference evidence="1" key="1">
    <citation type="submission" date="2020-05" db="EMBL/GenBank/DDBJ databases">
        <title>Mycena genomes resolve the evolution of fungal bioluminescence.</title>
        <authorList>
            <person name="Tsai I.J."/>
        </authorList>
    </citation>
    <scope>NUCLEOTIDE SEQUENCE</scope>
    <source>
        <strain evidence="1">171206Taipei</strain>
    </source>
</reference>
<dbReference type="Gene3D" id="1.25.40.10">
    <property type="entry name" value="Tetratricopeptide repeat domain"/>
    <property type="match status" value="1"/>
</dbReference>
<evidence type="ECO:0000313" key="1">
    <source>
        <dbReference type="EMBL" id="KAF7299000.1"/>
    </source>
</evidence>
<dbReference type="AlphaFoldDB" id="A0A8H6SG67"/>
<sequence length="522" mass="59229">MSTWTDHLKRARALVKASKHPKALRELEKALAAGGDRETSVYECRSGIYEGQNKYKSALIDAKAIIQLAPARWQGYARAARLFLQVRKLEEATRMADMALTRLDGKDAAAQREALAQIKSEAERYRRQTMNHFVNLPVELMAIIFELVTLDWPHQQGFILGGVCRHWRNVALGTPRLWSTIMVNKTKDVRRAQRGLERAKGIVDRLVLGPFDQRTTSLKLESVRWDRLRVCSLESNDITPFIGGKSRLGRLSNLEQLDISHTEKSCDHILVVPVSRLKLDSASFTWSVLCAQQNYLTSLEVESPTFIPTVEEIWLLLETNPLLETFAVALNRVHHQTIPELPPLVMSNLHTLRLDRTPWLGYFLYSVTMPSLQSLQFCNTQLMELGLLAQKQPRLQHLCINNIFFPGRELVQLLHSCPALHTLELQCLSEMDPVINALANPRLSLCPALTTLDVSNGGVKTVPLLRLLEARNGEANADVARIRHLKADRCLFIEAKAVPWIRTQVETFSCVYLDRKAASWKR</sequence>
<dbReference type="Gene3D" id="1.20.1280.50">
    <property type="match status" value="1"/>
</dbReference>
<dbReference type="Proteomes" id="UP000636479">
    <property type="component" value="Unassembled WGS sequence"/>
</dbReference>
<gene>
    <name evidence="1" type="ORF">MIND_00848200</name>
</gene>
<dbReference type="GeneID" id="59347662"/>
<dbReference type="OrthoDB" id="2423701at2759"/>
<dbReference type="EMBL" id="JACAZF010000007">
    <property type="protein sequence ID" value="KAF7299000.1"/>
    <property type="molecule type" value="Genomic_DNA"/>
</dbReference>
<protein>
    <submittedName>
        <fullName evidence="1">F-box domain protein</fullName>
    </submittedName>
</protein>
<keyword evidence="2" id="KW-1185">Reference proteome</keyword>
<evidence type="ECO:0000313" key="2">
    <source>
        <dbReference type="Proteomes" id="UP000636479"/>
    </source>
</evidence>
<proteinExistence type="predicted"/>
<organism evidence="1 2">
    <name type="scientific">Mycena indigotica</name>
    <dbReference type="NCBI Taxonomy" id="2126181"/>
    <lineage>
        <taxon>Eukaryota</taxon>
        <taxon>Fungi</taxon>
        <taxon>Dikarya</taxon>
        <taxon>Basidiomycota</taxon>
        <taxon>Agaricomycotina</taxon>
        <taxon>Agaricomycetes</taxon>
        <taxon>Agaricomycetidae</taxon>
        <taxon>Agaricales</taxon>
        <taxon>Marasmiineae</taxon>
        <taxon>Mycenaceae</taxon>
        <taxon>Mycena</taxon>
    </lineage>
</organism>
<dbReference type="SUPFAM" id="SSF48452">
    <property type="entry name" value="TPR-like"/>
    <property type="match status" value="1"/>
</dbReference>
<dbReference type="SUPFAM" id="SSF81383">
    <property type="entry name" value="F-box domain"/>
    <property type="match status" value="1"/>
</dbReference>
<accession>A0A8H6SG67</accession>
<dbReference type="InterPro" id="IPR036047">
    <property type="entry name" value="F-box-like_dom_sf"/>
</dbReference>
<name>A0A8H6SG67_9AGAR</name>
<comment type="caution">
    <text evidence="1">The sequence shown here is derived from an EMBL/GenBank/DDBJ whole genome shotgun (WGS) entry which is preliminary data.</text>
</comment>
<dbReference type="PANTHER" id="PTHR38926">
    <property type="entry name" value="F-BOX DOMAIN CONTAINING PROTEIN, EXPRESSED"/>
    <property type="match status" value="1"/>
</dbReference>